<evidence type="ECO:0000313" key="1">
    <source>
        <dbReference type="EMBL" id="AXC13529.1"/>
    </source>
</evidence>
<organism evidence="1 2">
    <name type="scientific">Acidisarcina polymorpha</name>
    <dbReference type="NCBI Taxonomy" id="2211140"/>
    <lineage>
        <taxon>Bacteria</taxon>
        <taxon>Pseudomonadati</taxon>
        <taxon>Acidobacteriota</taxon>
        <taxon>Terriglobia</taxon>
        <taxon>Terriglobales</taxon>
        <taxon>Acidobacteriaceae</taxon>
        <taxon>Acidisarcina</taxon>
    </lineage>
</organism>
<dbReference type="KEGG" id="abas:ACPOL_4254"/>
<dbReference type="EMBL" id="CP030840">
    <property type="protein sequence ID" value="AXC13529.1"/>
    <property type="molecule type" value="Genomic_DNA"/>
</dbReference>
<evidence type="ECO:0000313" key="2">
    <source>
        <dbReference type="Proteomes" id="UP000253606"/>
    </source>
</evidence>
<sequence length="42" mass="4803">MAPTPWPNVLREINIVNPDLFLILSGSFMQANRVHAKRVSLR</sequence>
<dbReference type="Proteomes" id="UP000253606">
    <property type="component" value="Chromosome"/>
</dbReference>
<proteinExistence type="predicted"/>
<dbReference type="AlphaFoldDB" id="A0A2Z5G389"/>
<reference evidence="1 2" key="1">
    <citation type="journal article" date="2018" name="Front. Microbiol.">
        <title>Hydrolytic Capabilities as a Key to Environmental Success: Chitinolytic and Cellulolytic Acidobacteria From Acidic Sub-arctic Soils and Boreal Peatlands.</title>
        <authorList>
            <person name="Belova S.E."/>
            <person name="Ravin N.V."/>
            <person name="Pankratov T.A."/>
            <person name="Rakitin A.L."/>
            <person name="Ivanova A.A."/>
            <person name="Beletsky A.V."/>
            <person name="Mardanov A.V."/>
            <person name="Sinninghe Damste J.S."/>
            <person name="Dedysh S.N."/>
        </authorList>
    </citation>
    <scope>NUCLEOTIDE SEQUENCE [LARGE SCALE GENOMIC DNA]</scope>
    <source>
        <strain evidence="1 2">SBC82</strain>
    </source>
</reference>
<name>A0A2Z5G389_9BACT</name>
<accession>A0A2Z5G389</accession>
<gene>
    <name evidence="1" type="ORF">ACPOL_4254</name>
</gene>
<protein>
    <submittedName>
        <fullName evidence="1">Uncharacterized protein</fullName>
    </submittedName>
</protein>
<keyword evidence="2" id="KW-1185">Reference proteome</keyword>